<dbReference type="PANTHER" id="PTHR42796:SF4">
    <property type="entry name" value="FUMARYLACETOACETATE HYDROLASE DOMAIN-CONTAINING PROTEIN 2A"/>
    <property type="match status" value="1"/>
</dbReference>
<dbReference type="OrthoDB" id="9805307at2"/>
<dbReference type="PANTHER" id="PTHR42796">
    <property type="entry name" value="FUMARYLACETOACETATE HYDROLASE DOMAIN-CONTAINING PROTEIN 2A-RELATED"/>
    <property type="match status" value="1"/>
</dbReference>
<evidence type="ECO:0000256" key="2">
    <source>
        <dbReference type="ARBA" id="ARBA00022723"/>
    </source>
</evidence>
<sequence>MKLLTFLLNGQQQLGVKTEQGVVHIASALQTVPAAGASVPQDVHEVIDGGAAAISALQAYVEQALSAAEGNAAGYLLNESDLTLAPCVTRPNKIICVGLNYRKHAEETNAPIPQFPILFNKFNNTLTGHGAEVPLPVKVTSKVDYEAELVIVIGKEAKYVDKANALDYVFGYCNVNDLSARDLQMRTHQWLLGKSCDGFSPLGPYLVTADEVGNPNDLGIRCIVNGEVRQSSNTSDMIFHCDEIVCYISQHMTLVPGDIILTGTPEGVVLGLPEDKQIYLKDGDIVTIEIEKLGSLTNKMVAERA</sequence>
<dbReference type="InterPro" id="IPR011234">
    <property type="entry name" value="Fumarylacetoacetase-like_C"/>
</dbReference>
<dbReference type="GO" id="GO:0019752">
    <property type="term" value="P:carboxylic acid metabolic process"/>
    <property type="evidence" value="ECO:0007669"/>
    <property type="project" value="UniProtKB-ARBA"/>
</dbReference>
<dbReference type="GO" id="GO:0046872">
    <property type="term" value="F:metal ion binding"/>
    <property type="evidence" value="ECO:0007669"/>
    <property type="project" value="UniProtKB-KW"/>
</dbReference>
<dbReference type="Pfam" id="PF01557">
    <property type="entry name" value="FAA_hydrolase"/>
    <property type="match status" value="1"/>
</dbReference>
<comment type="similarity">
    <text evidence="1">Belongs to the FAH family.</text>
</comment>
<keyword evidence="4" id="KW-0413">Isomerase</keyword>
<name>A0A229ULN5_9BACL</name>
<dbReference type="InterPro" id="IPR051121">
    <property type="entry name" value="FAH"/>
</dbReference>
<comment type="caution">
    <text evidence="4">The sequence shown here is derived from an EMBL/GenBank/DDBJ whole genome shotgun (WGS) entry which is preliminary data.</text>
</comment>
<evidence type="ECO:0000313" key="4">
    <source>
        <dbReference type="EMBL" id="OXM84214.1"/>
    </source>
</evidence>
<gene>
    <name evidence="4" type="ORF">CF651_20730</name>
</gene>
<dbReference type="EMBL" id="NMQW01000033">
    <property type="protein sequence ID" value="OXM84214.1"/>
    <property type="molecule type" value="Genomic_DNA"/>
</dbReference>
<organism evidence="4 5">
    <name type="scientific">Paenibacillus rigui</name>
    <dbReference type="NCBI Taxonomy" id="554312"/>
    <lineage>
        <taxon>Bacteria</taxon>
        <taxon>Bacillati</taxon>
        <taxon>Bacillota</taxon>
        <taxon>Bacilli</taxon>
        <taxon>Bacillales</taxon>
        <taxon>Paenibacillaceae</taxon>
        <taxon>Paenibacillus</taxon>
    </lineage>
</organism>
<dbReference type="AlphaFoldDB" id="A0A229ULN5"/>
<keyword evidence="5" id="KW-1185">Reference proteome</keyword>
<proteinExistence type="inferred from homology"/>
<evidence type="ECO:0000256" key="1">
    <source>
        <dbReference type="ARBA" id="ARBA00010211"/>
    </source>
</evidence>
<dbReference type="RefSeq" id="WP_094016786.1">
    <property type="nucleotide sequence ID" value="NZ_NMQW01000033.1"/>
</dbReference>
<evidence type="ECO:0000313" key="5">
    <source>
        <dbReference type="Proteomes" id="UP000215509"/>
    </source>
</evidence>
<dbReference type="Proteomes" id="UP000215509">
    <property type="component" value="Unassembled WGS sequence"/>
</dbReference>
<reference evidence="4 5" key="1">
    <citation type="submission" date="2017-07" db="EMBL/GenBank/DDBJ databases">
        <title>Genome sequencing and assembly of Paenibacillus rigui.</title>
        <authorList>
            <person name="Mayilraj S."/>
        </authorList>
    </citation>
    <scope>NUCLEOTIDE SEQUENCE [LARGE SCALE GENOMIC DNA]</scope>
    <source>
        <strain evidence="4 5">JCM 16352</strain>
    </source>
</reference>
<dbReference type="FunFam" id="3.90.850.10:FF:000002">
    <property type="entry name" value="2-hydroxyhepta-2,4-diene-1,7-dioate isomerase"/>
    <property type="match status" value="1"/>
</dbReference>
<dbReference type="SUPFAM" id="SSF56529">
    <property type="entry name" value="FAH"/>
    <property type="match status" value="1"/>
</dbReference>
<dbReference type="GO" id="GO:0016853">
    <property type="term" value="F:isomerase activity"/>
    <property type="evidence" value="ECO:0007669"/>
    <property type="project" value="UniProtKB-KW"/>
</dbReference>
<dbReference type="Gene3D" id="3.90.850.10">
    <property type="entry name" value="Fumarylacetoacetase-like, C-terminal domain"/>
    <property type="match status" value="1"/>
</dbReference>
<accession>A0A229ULN5</accession>
<protein>
    <submittedName>
        <fullName evidence="4">5-carboxymethyl-2-hydroxymuconate isomerase</fullName>
    </submittedName>
</protein>
<evidence type="ECO:0000259" key="3">
    <source>
        <dbReference type="Pfam" id="PF01557"/>
    </source>
</evidence>
<dbReference type="InterPro" id="IPR036663">
    <property type="entry name" value="Fumarylacetoacetase_C_sf"/>
</dbReference>
<keyword evidence="2" id="KW-0479">Metal-binding</keyword>
<feature type="domain" description="Fumarylacetoacetase-like C-terminal" evidence="3">
    <location>
        <begin position="93"/>
        <end position="300"/>
    </location>
</feature>